<dbReference type="SUPFAM" id="SSF50486">
    <property type="entry name" value="FMT C-terminal domain-like"/>
    <property type="match status" value="1"/>
</dbReference>
<proteinExistence type="inferred from homology"/>
<evidence type="ECO:0000259" key="7">
    <source>
        <dbReference type="Pfam" id="PF02911"/>
    </source>
</evidence>
<dbReference type="InterPro" id="IPR002376">
    <property type="entry name" value="Formyl_transf_N"/>
</dbReference>
<dbReference type="EC" id="2.1.2.9" evidence="2 5"/>
<evidence type="ECO:0000259" key="6">
    <source>
        <dbReference type="Pfam" id="PF00551"/>
    </source>
</evidence>
<comment type="catalytic activity">
    <reaction evidence="5">
        <text>L-methionyl-tRNA(fMet) + (6R)-10-formyltetrahydrofolate = N-formyl-L-methionyl-tRNA(fMet) + (6S)-5,6,7,8-tetrahydrofolate + H(+)</text>
        <dbReference type="Rhea" id="RHEA:24380"/>
        <dbReference type="Rhea" id="RHEA-COMP:9952"/>
        <dbReference type="Rhea" id="RHEA-COMP:9953"/>
        <dbReference type="ChEBI" id="CHEBI:15378"/>
        <dbReference type="ChEBI" id="CHEBI:57453"/>
        <dbReference type="ChEBI" id="CHEBI:78530"/>
        <dbReference type="ChEBI" id="CHEBI:78844"/>
        <dbReference type="ChEBI" id="CHEBI:195366"/>
        <dbReference type="EC" id="2.1.2.9"/>
    </reaction>
</comment>
<accession>A0ABZ2Y4W9</accession>
<organism evidence="8 9">
    <name type="scientific">Defluviitalea saccharophila</name>
    <dbReference type="NCBI Taxonomy" id="879970"/>
    <lineage>
        <taxon>Bacteria</taxon>
        <taxon>Bacillati</taxon>
        <taxon>Bacillota</taxon>
        <taxon>Clostridia</taxon>
        <taxon>Lachnospirales</taxon>
        <taxon>Defluviitaleaceae</taxon>
        <taxon>Defluviitalea</taxon>
    </lineage>
</organism>
<evidence type="ECO:0000313" key="8">
    <source>
        <dbReference type="EMBL" id="WZL70392.1"/>
    </source>
</evidence>
<dbReference type="InterPro" id="IPR001555">
    <property type="entry name" value="GART_AS"/>
</dbReference>
<protein>
    <recommendedName>
        <fullName evidence="2 5">Methionyl-tRNA formyltransferase</fullName>
        <ecNumber evidence="2 5">2.1.2.9</ecNumber>
    </recommendedName>
</protein>
<dbReference type="Pfam" id="PF00551">
    <property type="entry name" value="Formyl_trans_N"/>
    <property type="match status" value="1"/>
</dbReference>
<evidence type="ECO:0000256" key="2">
    <source>
        <dbReference type="ARBA" id="ARBA00012261"/>
    </source>
</evidence>
<name>A0ABZ2Y4W9_9FIRM</name>
<dbReference type="PROSITE" id="PS00373">
    <property type="entry name" value="GART"/>
    <property type="match status" value="1"/>
</dbReference>
<dbReference type="InterPro" id="IPR036477">
    <property type="entry name" value="Formyl_transf_N_sf"/>
</dbReference>
<dbReference type="InterPro" id="IPR005794">
    <property type="entry name" value="Fmt"/>
</dbReference>
<dbReference type="GO" id="GO:0004479">
    <property type="term" value="F:methionyl-tRNA formyltransferase activity"/>
    <property type="evidence" value="ECO:0007669"/>
    <property type="project" value="UniProtKB-EC"/>
</dbReference>
<dbReference type="InterPro" id="IPR011034">
    <property type="entry name" value="Formyl_transferase-like_C_sf"/>
</dbReference>
<comment type="similarity">
    <text evidence="1 5">Belongs to the Fmt family.</text>
</comment>
<feature type="binding site" evidence="5">
    <location>
        <begin position="109"/>
        <end position="112"/>
    </location>
    <ligand>
        <name>(6S)-5,6,7,8-tetrahydrofolate</name>
        <dbReference type="ChEBI" id="CHEBI:57453"/>
    </ligand>
</feature>
<evidence type="ECO:0000256" key="3">
    <source>
        <dbReference type="ARBA" id="ARBA00022679"/>
    </source>
</evidence>
<dbReference type="InterPro" id="IPR005793">
    <property type="entry name" value="Formyl_trans_C"/>
</dbReference>
<dbReference type="Gene3D" id="3.40.50.12230">
    <property type="match status" value="1"/>
</dbReference>
<gene>
    <name evidence="5 8" type="primary">fmt</name>
    <name evidence="8" type="ORF">QBE51_02340</name>
</gene>
<keyword evidence="4 5" id="KW-0648">Protein biosynthesis</keyword>
<evidence type="ECO:0000313" key="9">
    <source>
        <dbReference type="Proteomes" id="UP001486565"/>
    </source>
</evidence>
<comment type="function">
    <text evidence="5">Attaches a formyl group to the free amino group of methionyl-tRNA(fMet). The formyl group appears to play a dual role in the initiator identity of N-formylmethionyl-tRNA by promoting its recognition by IF2 and preventing the misappropriation of this tRNA by the elongation apparatus.</text>
</comment>
<dbReference type="RefSeq" id="WP_341877355.1">
    <property type="nucleotide sequence ID" value="NZ_CP121687.1"/>
</dbReference>
<evidence type="ECO:0000256" key="4">
    <source>
        <dbReference type="ARBA" id="ARBA00022917"/>
    </source>
</evidence>
<dbReference type="PANTHER" id="PTHR11138:SF5">
    <property type="entry name" value="METHIONYL-TRNA FORMYLTRANSFERASE, MITOCHONDRIAL"/>
    <property type="match status" value="1"/>
</dbReference>
<feature type="domain" description="Formyl transferase N-terminal" evidence="6">
    <location>
        <begin position="1"/>
        <end position="174"/>
    </location>
</feature>
<dbReference type="Proteomes" id="UP001486565">
    <property type="component" value="Chromosome"/>
</dbReference>
<dbReference type="SUPFAM" id="SSF53328">
    <property type="entry name" value="Formyltransferase"/>
    <property type="match status" value="1"/>
</dbReference>
<evidence type="ECO:0000256" key="5">
    <source>
        <dbReference type="HAMAP-Rule" id="MF_00182"/>
    </source>
</evidence>
<feature type="domain" description="Formyl transferase C-terminal" evidence="7">
    <location>
        <begin position="204"/>
        <end position="302"/>
    </location>
</feature>
<dbReference type="Pfam" id="PF02911">
    <property type="entry name" value="Formyl_trans_C"/>
    <property type="match status" value="1"/>
</dbReference>
<dbReference type="HAMAP" id="MF_00182">
    <property type="entry name" value="Formyl_trans"/>
    <property type="match status" value="1"/>
</dbReference>
<dbReference type="EMBL" id="CP121687">
    <property type="protein sequence ID" value="WZL70392.1"/>
    <property type="molecule type" value="Genomic_DNA"/>
</dbReference>
<dbReference type="PANTHER" id="PTHR11138">
    <property type="entry name" value="METHIONYL-TRNA FORMYLTRANSFERASE"/>
    <property type="match status" value="1"/>
</dbReference>
<dbReference type="CDD" id="cd08704">
    <property type="entry name" value="Met_tRNA_FMT_C"/>
    <property type="match status" value="1"/>
</dbReference>
<keyword evidence="9" id="KW-1185">Reference proteome</keyword>
<dbReference type="CDD" id="cd08646">
    <property type="entry name" value="FMT_core_Met-tRNA-FMT_N"/>
    <property type="match status" value="1"/>
</dbReference>
<dbReference type="InterPro" id="IPR044135">
    <property type="entry name" value="Met-tRNA-FMT_C"/>
</dbReference>
<sequence>MKIVFMGTPDFAVPSLQKLIDEKYYIAAVVTQPDRPKGRGKKMVAPPVKELAVKYDIPIFQPERVRNPEFIETLRSIAPDLIVVIAFGQILPKEILDIPTYGCINVHGSLLPKYRGAAPIQWAIINGEKITGVTTMFMDEGMDTGDMILKKEIPIEPEYTAGDLHDIMAPVGADLLKDTLDELIRGNIKREKQDEDEATYAPMLKKENGLIDWSQPSYKIINLIRGLSPWPSAYTFYKDQMMKIWKAEVYNKTYEHHTIGEIVEVIKNKGLVVKTGDSSLLITEMQAPNGKRMTVEEYLRGHDIEQNIILGSHF</sequence>
<dbReference type="InterPro" id="IPR041711">
    <property type="entry name" value="Met-tRNA-FMT_N"/>
</dbReference>
<evidence type="ECO:0000256" key="1">
    <source>
        <dbReference type="ARBA" id="ARBA00010699"/>
    </source>
</evidence>
<dbReference type="NCBIfam" id="TIGR00460">
    <property type="entry name" value="fmt"/>
    <property type="match status" value="1"/>
</dbReference>
<reference evidence="8 9" key="1">
    <citation type="submission" date="2023-03" db="EMBL/GenBank/DDBJ databases">
        <title>Novel Species.</title>
        <authorList>
            <person name="Ma S."/>
        </authorList>
    </citation>
    <scope>NUCLEOTIDE SEQUENCE [LARGE SCALE GENOMIC DNA]</scope>
    <source>
        <strain evidence="8 9">LIND6LT2</strain>
    </source>
</reference>
<keyword evidence="3 5" id="KW-0808">Transferase</keyword>